<evidence type="ECO:0000256" key="1">
    <source>
        <dbReference type="SAM" id="MobiDB-lite"/>
    </source>
</evidence>
<dbReference type="Proteomes" id="UP000324748">
    <property type="component" value="Unassembled WGS sequence"/>
</dbReference>
<feature type="region of interest" description="Disordered" evidence="1">
    <location>
        <begin position="1"/>
        <end position="52"/>
    </location>
</feature>
<name>A0A5B0LLF1_PUCGR</name>
<evidence type="ECO:0000313" key="3">
    <source>
        <dbReference type="EMBL" id="KAA1065717.1"/>
    </source>
</evidence>
<dbReference type="EMBL" id="VSWC01000196">
    <property type="protein sequence ID" value="KAA1065717.1"/>
    <property type="molecule type" value="Genomic_DNA"/>
</dbReference>
<reference evidence="4 5" key="1">
    <citation type="submission" date="2019-05" db="EMBL/GenBank/DDBJ databases">
        <title>Emergence of the Ug99 lineage of the wheat stem rust pathogen through somatic hybridization.</title>
        <authorList>
            <person name="Li F."/>
            <person name="Upadhyaya N.M."/>
            <person name="Sperschneider J."/>
            <person name="Matny O."/>
            <person name="Nguyen-Phuc H."/>
            <person name="Mago R."/>
            <person name="Raley C."/>
            <person name="Miller M.E."/>
            <person name="Silverstein K.A.T."/>
            <person name="Henningsen E."/>
            <person name="Hirsch C.D."/>
            <person name="Visser B."/>
            <person name="Pretorius Z.A."/>
            <person name="Steffenson B.J."/>
            <person name="Schwessinger B."/>
            <person name="Dodds P.N."/>
            <person name="Figueroa M."/>
        </authorList>
    </citation>
    <scope>NUCLEOTIDE SEQUENCE [LARGE SCALE GENOMIC DNA]</scope>
    <source>
        <strain evidence="3">21-0</strain>
        <strain evidence="2 5">Ug99</strain>
    </source>
</reference>
<evidence type="ECO:0000313" key="5">
    <source>
        <dbReference type="Proteomes" id="UP000325313"/>
    </source>
</evidence>
<evidence type="ECO:0000313" key="4">
    <source>
        <dbReference type="Proteomes" id="UP000324748"/>
    </source>
</evidence>
<feature type="compositionally biased region" description="Polar residues" evidence="1">
    <location>
        <begin position="1"/>
        <end position="31"/>
    </location>
</feature>
<dbReference type="EMBL" id="VDEP01000518">
    <property type="protein sequence ID" value="KAA1063954.1"/>
    <property type="molecule type" value="Genomic_DNA"/>
</dbReference>
<protein>
    <submittedName>
        <fullName evidence="3">Uncharacterized protein</fullName>
    </submittedName>
</protein>
<organism evidence="3 4">
    <name type="scientific">Puccinia graminis f. sp. tritici</name>
    <dbReference type="NCBI Taxonomy" id="56615"/>
    <lineage>
        <taxon>Eukaryota</taxon>
        <taxon>Fungi</taxon>
        <taxon>Dikarya</taxon>
        <taxon>Basidiomycota</taxon>
        <taxon>Pucciniomycotina</taxon>
        <taxon>Pucciniomycetes</taxon>
        <taxon>Pucciniales</taxon>
        <taxon>Pucciniaceae</taxon>
        <taxon>Puccinia</taxon>
    </lineage>
</organism>
<dbReference type="AlphaFoldDB" id="A0A5B0LLF1"/>
<keyword evidence="4" id="KW-1185">Reference proteome</keyword>
<accession>A0A5B0LLF1</accession>
<sequence length="77" mass="8659">MRLNTETSMRVKSNTEQTVIDPSSSPSTHPKSQPIPPTLSGHPTSSTSAQLTTIRFPPTINLVHYHHYHHHHPHHAQ</sequence>
<evidence type="ECO:0000313" key="2">
    <source>
        <dbReference type="EMBL" id="KAA1063954.1"/>
    </source>
</evidence>
<comment type="caution">
    <text evidence="3">The sequence shown here is derived from an EMBL/GenBank/DDBJ whole genome shotgun (WGS) entry which is preliminary data.</text>
</comment>
<proteinExistence type="predicted"/>
<feature type="compositionally biased region" description="Polar residues" evidence="1">
    <location>
        <begin position="41"/>
        <end position="52"/>
    </location>
</feature>
<dbReference type="Proteomes" id="UP000325313">
    <property type="component" value="Unassembled WGS sequence"/>
</dbReference>
<gene>
    <name evidence="3" type="ORF">PGT21_008320</name>
    <name evidence="2" type="ORF">PGTUg99_009415</name>
</gene>